<evidence type="ECO:0000256" key="3">
    <source>
        <dbReference type="ARBA" id="ARBA00023274"/>
    </source>
</evidence>
<evidence type="ECO:0000256" key="2">
    <source>
        <dbReference type="ARBA" id="ARBA00022980"/>
    </source>
</evidence>
<evidence type="ECO:0000256" key="4">
    <source>
        <dbReference type="ARBA" id="ARBA00035174"/>
    </source>
</evidence>
<dbReference type="InterPro" id="IPR026569">
    <property type="entry name" value="Ribosomal_bL28"/>
</dbReference>
<evidence type="ECO:0000256" key="1">
    <source>
        <dbReference type="ARBA" id="ARBA00008760"/>
    </source>
</evidence>
<dbReference type="NCBIfam" id="TIGR00009">
    <property type="entry name" value="L28"/>
    <property type="match status" value="1"/>
</dbReference>
<dbReference type="PANTHER" id="PTHR39080:SF1">
    <property type="entry name" value="LARGE RIBOSOMAL SUBUNIT PROTEIN BL28A"/>
    <property type="match status" value="1"/>
</dbReference>
<dbReference type="Gene3D" id="2.30.170.40">
    <property type="entry name" value="Ribosomal protein L28/L24"/>
    <property type="match status" value="1"/>
</dbReference>
<dbReference type="GO" id="GO:1990904">
    <property type="term" value="C:ribonucleoprotein complex"/>
    <property type="evidence" value="ECO:0007669"/>
    <property type="project" value="UniProtKB-KW"/>
</dbReference>
<protein>
    <recommendedName>
        <fullName evidence="4 5">Large ribosomal subunit protein bL28</fullName>
    </recommendedName>
</protein>
<dbReference type="InterPro" id="IPR037147">
    <property type="entry name" value="Ribosomal_bL28_sf"/>
</dbReference>
<dbReference type="GO" id="GO:0006412">
    <property type="term" value="P:translation"/>
    <property type="evidence" value="ECO:0007669"/>
    <property type="project" value="UniProtKB-UniRule"/>
</dbReference>
<dbReference type="InterPro" id="IPR001383">
    <property type="entry name" value="Ribosomal_bL28_bact-type"/>
</dbReference>
<dbReference type="EMBL" id="AVBF01000006">
    <property type="protein sequence ID" value="KGP73948.1"/>
    <property type="molecule type" value="Genomic_DNA"/>
</dbReference>
<dbReference type="InterPro" id="IPR050096">
    <property type="entry name" value="Bacterial_rp_bL28"/>
</dbReference>
<evidence type="ECO:0000256" key="5">
    <source>
        <dbReference type="HAMAP-Rule" id="MF_00373"/>
    </source>
</evidence>
<dbReference type="Proteomes" id="UP000030147">
    <property type="component" value="Unassembled WGS sequence"/>
</dbReference>
<organism evidence="6 7">
    <name type="scientific">Pontibacillus yanchengensis Y32</name>
    <dbReference type="NCBI Taxonomy" id="1385514"/>
    <lineage>
        <taxon>Bacteria</taxon>
        <taxon>Bacillati</taxon>
        <taxon>Bacillota</taxon>
        <taxon>Bacilli</taxon>
        <taxon>Bacillales</taxon>
        <taxon>Bacillaceae</taxon>
        <taxon>Pontibacillus</taxon>
    </lineage>
</organism>
<dbReference type="InterPro" id="IPR034704">
    <property type="entry name" value="Ribosomal_bL28/bL31-like_sf"/>
</dbReference>
<dbReference type="OrthoDB" id="9805609at2"/>
<sequence length="62" mass="7026">MSRKCAVSGRRTRTGNNRSHAMNATKRQFKSNVQKVRVMIDGKPQKVNVSARELKSGKLKRV</sequence>
<dbReference type="GO" id="GO:0003735">
    <property type="term" value="F:structural constituent of ribosome"/>
    <property type="evidence" value="ECO:0007669"/>
    <property type="project" value="InterPro"/>
</dbReference>
<proteinExistence type="inferred from homology"/>
<dbReference type="RefSeq" id="WP_036816254.1">
    <property type="nucleotide sequence ID" value="NZ_AVBF01000006.1"/>
</dbReference>
<keyword evidence="3 5" id="KW-0687">Ribonucleoprotein</keyword>
<dbReference type="STRING" id="1385514.N782_18765"/>
<reference evidence="6 7" key="1">
    <citation type="journal article" date="2015" name="Stand. Genomic Sci.">
        <title>High quality draft genome sequence of the moderately halophilic bacterium Pontibacillus yanchengensis Y32(T) and comparison among Pontibacillus genomes.</title>
        <authorList>
            <person name="Huang J."/>
            <person name="Qiao Z.X."/>
            <person name="Tang J.W."/>
            <person name="Wang G."/>
        </authorList>
    </citation>
    <scope>NUCLEOTIDE SEQUENCE [LARGE SCALE GENOMIC DNA]</scope>
    <source>
        <strain evidence="6 7">Y32</strain>
    </source>
</reference>
<dbReference type="eggNOG" id="COG0227">
    <property type="taxonomic scope" value="Bacteria"/>
</dbReference>
<name>A0A0A2THP3_9BACI</name>
<keyword evidence="2 5" id="KW-0689">Ribosomal protein</keyword>
<dbReference type="SUPFAM" id="SSF143800">
    <property type="entry name" value="L28p-like"/>
    <property type="match status" value="1"/>
</dbReference>
<accession>A0A0A2THP3</accession>
<keyword evidence="7" id="KW-1185">Reference proteome</keyword>
<dbReference type="AlphaFoldDB" id="A0A0A2THP3"/>
<dbReference type="Pfam" id="PF00830">
    <property type="entry name" value="Ribosomal_L28"/>
    <property type="match status" value="1"/>
</dbReference>
<dbReference type="GO" id="GO:0005840">
    <property type="term" value="C:ribosome"/>
    <property type="evidence" value="ECO:0007669"/>
    <property type="project" value="UniProtKB-KW"/>
</dbReference>
<evidence type="ECO:0000313" key="6">
    <source>
        <dbReference type="EMBL" id="KGP73948.1"/>
    </source>
</evidence>
<gene>
    <name evidence="5" type="primary">rpmB</name>
    <name evidence="6" type="ORF">N782_18765</name>
</gene>
<comment type="caution">
    <text evidence="6">The sequence shown here is derived from an EMBL/GenBank/DDBJ whole genome shotgun (WGS) entry which is preliminary data.</text>
</comment>
<dbReference type="PANTHER" id="PTHR39080">
    <property type="entry name" value="50S RIBOSOMAL PROTEIN L28"/>
    <property type="match status" value="1"/>
</dbReference>
<dbReference type="HAMAP" id="MF_00373">
    <property type="entry name" value="Ribosomal_bL28"/>
    <property type="match status" value="1"/>
</dbReference>
<evidence type="ECO:0000313" key="7">
    <source>
        <dbReference type="Proteomes" id="UP000030147"/>
    </source>
</evidence>
<comment type="similarity">
    <text evidence="1 5">Belongs to the bacterial ribosomal protein bL28 family.</text>
</comment>